<evidence type="ECO:0000313" key="2">
    <source>
        <dbReference type="EMBL" id="KKN19862.1"/>
    </source>
</evidence>
<dbReference type="Gene3D" id="3.90.226.10">
    <property type="entry name" value="2-enoyl-CoA Hydratase, Chain A, domain 1"/>
    <property type="match status" value="1"/>
</dbReference>
<dbReference type="PANTHER" id="PTHR43802">
    <property type="entry name" value="ENOYL-COA HYDRATASE"/>
    <property type="match status" value="1"/>
</dbReference>
<dbReference type="PROSITE" id="PS00166">
    <property type="entry name" value="ENOYL_COA_HYDRATASE"/>
    <property type="match status" value="1"/>
</dbReference>
<sequence>MEIVDVLESIREDDSVRVVVIRGAGTSFCSGDDLKNMGSFKPLKEGFKIPHHKVMHMIREIPKPFIALLHGYCLGAGFELALACDFRLGAEDLVIGDHRTSRAIGIFSGASWFLPRLIGFARATEIIFKGRHLDAKEALEIGLLNRIYSVKDFNVESREFIEKIAKMPTKCLGYNKAMLNYSLGNDLFKSLQNEFKLFNENSMTNDYKEGNKSFFERRDPVFEGR</sequence>
<dbReference type="SUPFAM" id="SSF52096">
    <property type="entry name" value="ClpP/crotonase"/>
    <property type="match status" value="1"/>
</dbReference>
<comment type="caution">
    <text evidence="2">The sequence shown here is derived from an EMBL/GenBank/DDBJ whole genome shotgun (WGS) entry which is preliminary data.</text>
</comment>
<gene>
    <name evidence="2" type="ORF">LCGC14_0941430</name>
</gene>
<evidence type="ECO:0008006" key="3">
    <source>
        <dbReference type="Google" id="ProtNLM"/>
    </source>
</evidence>
<name>A0A0F9P632_9ZZZZ</name>
<organism evidence="2">
    <name type="scientific">marine sediment metagenome</name>
    <dbReference type="NCBI Taxonomy" id="412755"/>
    <lineage>
        <taxon>unclassified sequences</taxon>
        <taxon>metagenomes</taxon>
        <taxon>ecological metagenomes</taxon>
    </lineage>
</organism>
<dbReference type="AlphaFoldDB" id="A0A0F9P632"/>
<dbReference type="InterPro" id="IPR018376">
    <property type="entry name" value="Enoyl-CoA_hyd/isom_CS"/>
</dbReference>
<reference evidence="2" key="1">
    <citation type="journal article" date="2015" name="Nature">
        <title>Complex archaea that bridge the gap between prokaryotes and eukaryotes.</title>
        <authorList>
            <person name="Spang A."/>
            <person name="Saw J.H."/>
            <person name="Jorgensen S.L."/>
            <person name="Zaremba-Niedzwiedzka K."/>
            <person name="Martijn J."/>
            <person name="Lind A.E."/>
            <person name="van Eijk R."/>
            <person name="Schleper C."/>
            <person name="Guy L."/>
            <person name="Ettema T.J."/>
        </authorList>
    </citation>
    <scope>NUCLEOTIDE SEQUENCE</scope>
</reference>
<dbReference type="Pfam" id="PF00378">
    <property type="entry name" value="ECH_1"/>
    <property type="match status" value="1"/>
</dbReference>
<dbReference type="CDD" id="cd06558">
    <property type="entry name" value="crotonase-like"/>
    <property type="match status" value="1"/>
</dbReference>
<evidence type="ECO:0000256" key="1">
    <source>
        <dbReference type="ARBA" id="ARBA00005254"/>
    </source>
</evidence>
<accession>A0A0F9P632</accession>
<proteinExistence type="inferred from homology"/>
<dbReference type="InterPro" id="IPR014748">
    <property type="entry name" value="Enoyl-CoA_hydra_C"/>
</dbReference>
<dbReference type="EMBL" id="LAZR01003296">
    <property type="protein sequence ID" value="KKN19862.1"/>
    <property type="molecule type" value="Genomic_DNA"/>
</dbReference>
<dbReference type="Gene3D" id="1.10.12.10">
    <property type="entry name" value="Lyase 2-enoyl-coa Hydratase, Chain A, domain 2"/>
    <property type="match status" value="1"/>
</dbReference>
<dbReference type="PANTHER" id="PTHR43802:SF1">
    <property type="entry name" value="IP11341P-RELATED"/>
    <property type="match status" value="1"/>
</dbReference>
<comment type="similarity">
    <text evidence="1">Belongs to the enoyl-CoA hydratase/isomerase family.</text>
</comment>
<protein>
    <recommendedName>
        <fullName evidence="3">Enoyl-CoA hydratase</fullName>
    </recommendedName>
</protein>
<dbReference type="InterPro" id="IPR029045">
    <property type="entry name" value="ClpP/crotonase-like_dom_sf"/>
</dbReference>
<dbReference type="GO" id="GO:0003824">
    <property type="term" value="F:catalytic activity"/>
    <property type="evidence" value="ECO:0007669"/>
    <property type="project" value="InterPro"/>
</dbReference>
<dbReference type="InterPro" id="IPR001753">
    <property type="entry name" value="Enoyl-CoA_hydra/iso"/>
</dbReference>